<accession>A0ABU1XDQ4</accession>
<dbReference type="InterPro" id="IPR029032">
    <property type="entry name" value="AhpD-like"/>
</dbReference>
<organism evidence="2 3">
    <name type="scientific">Nocardia kruczakiae</name>
    <dbReference type="NCBI Taxonomy" id="261477"/>
    <lineage>
        <taxon>Bacteria</taxon>
        <taxon>Bacillati</taxon>
        <taxon>Actinomycetota</taxon>
        <taxon>Actinomycetes</taxon>
        <taxon>Mycobacteriales</taxon>
        <taxon>Nocardiaceae</taxon>
        <taxon>Nocardia</taxon>
    </lineage>
</organism>
<reference evidence="2 3" key="1">
    <citation type="submission" date="2023-07" db="EMBL/GenBank/DDBJ databases">
        <title>Sorghum-associated microbial communities from plants grown in Nebraska, USA.</title>
        <authorList>
            <person name="Schachtman D."/>
        </authorList>
    </citation>
    <scope>NUCLEOTIDE SEQUENCE [LARGE SCALE GENOMIC DNA]</scope>
    <source>
        <strain evidence="2 3">4272</strain>
    </source>
</reference>
<name>A0ABU1XDQ4_9NOCA</name>
<dbReference type="RefSeq" id="WP_310400788.1">
    <property type="nucleotide sequence ID" value="NZ_JAVDWW010000003.1"/>
</dbReference>
<protein>
    <submittedName>
        <fullName evidence="2">AhpD family alkylhydroperoxidase</fullName>
    </submittedName>
</protein>
<feature type="domain" description="Carboxymuconolactone decarboxylase-like" evidence="1">
    <location>
        <begin position="47"/>
        <end position="104"/>
    </location>
</feature>
<keyword evidence="3" id="KW-1185">Reference proteome</keyword>
<dbReference type="Gene3D" id="1.20.1290.10">
    <property type="entry name" value="AhpD-like"/>
    <property type="match status" value="1"/>
</dbReference>
<sequence length="219" mass="23080">MHFPTHTLDSAPAEARRTMTASAAHLGYLPAAVAKMATSPRLLDGFMKLNALFEGGTLDELSREVLVMTMATRNECHLCVAMHTARLTSIGADPELIAALRDQRPLPDPRLAALQEFTLTVVDTAGNVPDERASDFLSHGYTPEQALEVVLGIGTYTLSTLGNRLTAAPLDPTLTAFAWSAGQHTAGTSRVPAKVPINRSVSAVSACTNGFSPPDSAGG</sequence>
<dbReference type="PANTHER" id="PTHR35446:SF3">
    <property type="entry name" value="CMD DOMAIN-CONTAINING PROTEIN"/>
    <property type="match status" value="1"/>
</dbReference>
<dbReference type="EMBL" id="JAVDWW010000003">
    <property type="protein sequence ID" value="MDR7168674.1"/>
    <property type="molecule type" value="Genomic_DNA"/>
</dbReference>
<dbReference type="PANTHER" id="PTHR35446">
    <property type="entry name" value="SI:CH211-175M2.5"/>
    <property type="match status" value="1"/>
</dbReference>
<gene>
    <name evidence="2" type="ORF">J2W56_002405</name>
</gene>
<evidence type="ECO:0000313" key="2">
    <source>
        <dbReference type="EMBL" id="MDR7168674.1"/>
    </source>
</evidence>
<dbReference type="Proteomes" id="UP001251217">
    <property type="component" value="Unassembled WGS sequence"/>
</dbReference>
<dbReference type="Pfam" id="PF02627">
    <property type="entry name" value="CMD"/>
    <property type="match status" value="1"/>
</dbReference>
<dbReference type="InterPro" id="IPR003779">
    <property type="entry name" value="CMD-like"/>
</dbReference>
<proteinExistence type="predicted"/>
<dbReference type="SUPFAM" id="SSF69118">
    <property type="entry name" value="AhpD-like"/>
    <property type="match status" value="1"/>
</dbReference>
<comment type="caution">
    <text evidence="2">The sequence shown here is derived from an EMBL/GenBank/DDBJ whole genome shotgun (WGS) entry which is preliminary data.</text>
</comment>
<evidence type="ECO:0000259" key="1">
    <source>
        <dbReference type="Pfam" id="PF02627"/>
    </source>
</evidence>
<evidence type="ECO:0000313" key="3">
    <source>
        <dbReference type="Proteomes" id="UP001251217"/>
    </source>
</evidence>